<evidence type="ECO:0008006" key="3">
    <source>
        <dbReference type="Google" id="ProtNLM"/>
    </source>
</evidence>
<dbReference type="Proteomes" id="UP001562425">
    <property type="component" value="Unassembled WGS sequence"/>
</dbReference>
<evidence type="ECO:0000313" key="1">
    <source>
        <dbReference type="EMBL" id="KAL1384588.1"/>
    </source>
</evidence>
<dbReference type="AlphaFoldDB" id="A0ABD1D080"/>
<organism evidence="1 2">
    <name type="scientific">Culex pipiens pipiens</name>
    <name type="common">Northern house mosquito</name>
    <dbReference type="NCBI Taxonomy" id="38569"/>
    <lineage>
        <taxon>Eukaryota</taxon>
        <taxon>Metazoa</taxon>
        <taxon>Ecdysozoa</taxon>
        <taxon>Arthropoda</taxon>
        <taxon>Hexapoda</taxon>
        <taxon>Insecta</taxon>
        <taxon>Pterygota</taxon>
        <taxon>Neoptera</taxon>
        <taxon>Endopterygota</taxon>
        <taxon>Diptera</taxon>
        <taxon>Nematocera</taxon>
        <taxon>Culicoidea</taxon>
        <taxon>Culicidae</taxon>
        <taxon>Culicinae</taxon>
        <taxon>Culicini</taxon>
        <taxon>Culex</taxon>
        <taxon>Culex</taxon>
    </lineage>
</organism>
<sequence length="119" mass="13911">MGKEGYCLLLIAANRWVECEGCLEFFFPKRSGWDERVQQFPKDCPCCSVGRATYRTFGYSNKHFIPKTTTQSMYDDVWGQFCAHGRRFHPNEHIDFESYRSTYQRDYPGSGGPRLPLAY</sequence>
<reference evidence="1 2" key="1">
    <citation type="submission" date="2024-05" db="EMBL/GenBank/DDBJ databases">
        <title>Culex pipiens pipiens assembly and annotation.</title>
        <authorList>
            <person name="Alout H."/>
            <person name="Durand T."/>
        </authorList>
    </citation>
    <scope>NUCLEOTIDE SEQUENCE [LARGE SCALE GENOMIC DNA]</scope>
    <source>
        <strain evidence="1">HA-2024</strain>
        <tissue evidence="1">Whole body</tissue>
    </source>
</reference>
<dbReference type="EMBL" id="JBEHCU010008358">
    <property type="protein sequence ID" value="KAL1384588.1"/>
    <property type="molecule type" value="Genomic_DNA"/>
</dbReference>
<name>A0ABD1D080_CULPP</name>
<evidence type="ECO:0000313" key="2">
    <source>
        <dbReference type="Proteomes" id="UP001562425"/>
    </source>
</evidence>
<keyword evidence="2" id="KW-1185">Reference proteome</keyword>
<protein>
    <recommendedName>
        <fullName evidence="3">Zinc-binding domain-containing protein</fullName>
    </recommendedName>
</protein>
<accession>A0ABD1D080</accession>
<gene>
    <name evidence="1" type="ORF">pipiens_013044</name>
</gene>
<comment type="caution">
    <text evidence="1">The sequence shown here is derived from an EMBL/GenBank/DDBJ whole genome shotgun (WGS) entry which is preliminary data.</text>
</comment>
<proteinExistence type="predicted"/>